<gene>
    <name evidence="1" type="ORF">BFJ69_g6731</name>
</gene>
<proteinExistence type="predicted"/>
<evidence type="ECO:0000313" key="1">
    <source>
        <dbReference type="EMBL" id="RKK76782.1"/>
    </source>
</evidence>
<dbReference type="AlphaFoldDB" id="A0A420N945"/>
<protein>
    <submittedName>
        <fullName evidence="1">Uncharacterized protein</fullName>
    </submittedName>
</protein>
<organism evidence="1 2">
    <name type="scientific">Fusarium oxysporum</name>
    <name type="common">Fusarium vascular wilt</name>
    <dbReference type="NCBI Taxonomy" id="5507"/>
    <lineage>
        <taxon>Eukaryota</taxon>
        <taxon>Fungi</taxon>
        <taxon>Dikarya</taxon>
        <taxon>Ascomycota</taxon>
        <taxon>Pezizomycotina</taxon>
        <taxon>Sordariomycetes</taxon>
        <taxon>Hypocreomycetidae</taxon>
        <taxon>Hypocreales</taxon>
        <taxon>Nectriaceae</taxon>
        <taxon>Fusarium</taxon>
        <taxon>Fusarium oxysporum species complex</taxon>
    </lineage>
</organism>
<comment type="caution">
    <text evidence="1">The sequence shown here is derived from an EMBL/GenBank/DDBJ whole genome shotgun (WGS) entry which is preliminary data.</text>
</comment>
<dbReference type="EMBL" id="MRCX01000050">
    <property type="protein sequence ID" value="RKK76782.1"/>
    <property type="molecule type" value="Genomic_DNA"/>
</dbReference>
<reference evidence="1 2" key="1">
    <citation type="journal article" date="2018" name="Sci. Rep.">
        <title>Characterisation of pathogen-specific regions and novel effector candidates in Fusarium oxysporum f. sp. cepae.</title>
        <authorList>
            <person name="Armitage A.D."/>
            <person name="Taylor A."/>
            <person name="Sobczyk M.K."/>
            <person name="Baxter L."/>
            <person name="Greenfield B.P."/>
            <person name="Bates H.J."/>
            <person name="Wilson F."/>
            <person name="Jackson A.C."/>
            <person name="Ott S."/>
            <person name="Harrison R.J."/>
            <person name="Clarkson J.P."/>
        </authorList>
    </citation>
    <scope>NUCLEOTIDE SEQUENCE [LARGE SCALE GENOMIC DNA]</scope>
    <source>
        <strain evidence="1 2">Fo_A13</strain>
    </source>
</reference>
<sequence>MYTATNEPPDEVGRRIILGSRIVTCDFLKSARGPAKVTNALRSMRTYPDETVEGQNAIQGLVVAGPAVKANAVTVDSALHPVWRTALLHIALARGWDANKSLAEQEAVQRNLTEVEVPILKQLEPHSNGGAYLNEADGYEKGFQDSFWGSNYPPLRD</sequence>
<accession>A0A420N945</accession>
<name>A0A420N945_FUSOX</name>
<evidence type="ECO:0000313" key="2">
    <source>
        <dbReference type="Proteomes" id="UP000285084"/>
    </source>
</evidence>
<dbReference type="Proteomes" id="UP000285084">
    <property type="component" value="Unassembled WGS sequence"/>
</dbReference>